<proteinExistence type="predicted"/>
<accession>A0A846XIC3</accession>
<name>A0A846XIC3_9NOCA</name>
<evidence type="ECO:0000256" key="1">
    <source>
        <dbReference type="SAM" id="MobiDB-lite"/>
    </source>
</evidence>
<evidence type="ECO:0000313" key="2">
    <source>
        <dbReference type="EMBL" id="NKY35105.1"/>
    </source>
</evidence>
<reference evidence="2 3" key="1">
    <citation type="submission" date="2020-04" db="EMBL/GenBank/DDBJ databases">
        <title>MicrobeNet Type strains.</title>
        <authorList>
            <person name="Nicholson A.C."/>
        </authorList>
    </citation>
    <scope>NUCLEOTIDE SEQUENCE [LARGE SCALE GENOMIC DNA]</scope>
    <source>
        <strain evidence="2 3">DSM 45078</strain>
    </source>
</reference>
<feature type="region of interest" description="Disordered" evidence="1">
    <location>
        <begin position="1"/>
        <end position="80"/>
    </location>
</feature>
<feature type="compositionally biased region" description="Low complexity" evidence="1">
    <location>
        <begin position="23"/>
        <end position="41"/>
    </location>
</feature>
<dbReference type="EMBL" id="JAAXOO010000004">
    <property type="protein sequence ID" value="NKY35105.1"/>
    <property type="molecule type" value="Genomic_DNA"/>
</dbReference>
<dbReference type="AlphaFoldDB" id="A0A846XIC3"/>
<organism evidence="2 3">
    <name type="scientific">Nocardia speluncae</name>
    <dbReference type="NCBI Taxonomy" id="419477"/>
    <lineage>
        <taxon>Bacteria</taxon>
        <taxon>Bacillati</taxon>
        <taxon>Actinomycetota</taxon>
        <taxon>Actinomycetes</taxon>
        <taxon>Mycobacteriales</taxon>
        <taxon>Nocardiaceae</taxon>
        <taxon>Nocardia</taxon>
    </lineage>
</organism>
<comment type="caution">
    <text evidence="2">The sequence shown here is derived from an EMBL/GenBank/DDBJ whole genome shotgun (WGS) entry which is preliminary data.</text>
</comment>
<feature type="compositionally biased region" description="Basic and acidic residues" evidence="1">
    <location>
        <begin position="9"/>
        <end position="22"/>
    </location>
</feature>
<dbReference type="InterPro" id="IPR045596">
    <property type="entry name" value="DUF6459"/>
</dbReference>
<keyword evidence="3" id="KW-1185">Reference proteome</keyword>
<sequence>MQTGTPRSNSDREARSAPDESHGAVSTAPAPTGAPAETPAGCRPRIDRKSLRANRSTPAGIRRAHRAGHAADDSTEPSEAREFTGRALRILLEVLDRRRPVAQLNTLCASALVHTVGVLVAGDHAPSRTLGAAVLTKFRLFPAGDQAFELIAMYQRGPRRLALAGRVEHTATGWKLAALRLT</sequence>
<protein>
    <submittedName>
        <fullName evidence="2">Uncharacterized protein</fullName>
    </submittedName>
</protein>
<dbReference type="Proteomes" id="UP000565715">
    <property type="component" value="Unassembled WGS sequence"/>
</dbReference>
<gene>
    <name evidence="2" type="ORF">HGA13_18830</name>
</gene>
<evidence type="ECO:0000313" key="3">
    <source>
        <dbReference type="Proteomes" id="UP000565715"/>
    </source>
</evidence>
<dbReference type="Pfam" id="PF20060">
    <property type="entry name" value="DUF6459"/>
    <property type="match status" value="1"/>
</dbReference>